<dbReference type="Pfam" id="PF01609">
    <property type="entry name" value="DDE_Tnp_1"/>
    <property type="match status" value="1"/>
</dbReference>
<dbReference type="InterPro" id="IPR053520">
    <property type="entry name" value="Transposase_Tn903"/>
</dbReference>
<gene>
    <name evidence="2" type="ORF">EDD52_1331</name>
</gene>
<dbReference type="NCBIfam" id="NF033579">
    <property type="entry name" value="transpos_IS5_2"/>
    <property type="match status" value="1"/>
</dbReference>
<reference evidence="2 3" key="1">
    <citation type="submission" date="2019-03" db="EMBL/GenBank/DDBJ databases">
        <title>Genomic Encyclopedia of Type Strains, Phase IV (KMG-IV): sequencing the most valuable type-strain genomes for metagenomic binning, comparative biology and taxonomic classification.</title>
        <authorList>
            <person name="Goeker M."/>
        </authorList>
    </citation>
    <scope>NUCLEOTIDE SEQUENCE [LARGE SCALE GENOMIC DNA]</scope>
    <source>
        <strain evidence="2 3">DSM 104836</strain>
    </source>
</reference>
<dbReference type="InterPro" id="IPR002559">
    <property type="entry name" value="Transposase_11"/>
</dbReference>
<dbReference type="Proteomes" id="UP000295696">
    <property type="component" value="Unassembled WGS sequence"/>
</dbReference>
<dbReference type="InterPro" id="IPR053172">
    <property type="entry name" value="Tn903_transposase"/>
</dbReference>
<name>A0A4V2UM41_9RHOB</name>
<keyword evidence="3" id="KW-1185">Reference proteome</keyword>
<protein>
    <submittedName>
        <fullName evidence="2">DDE family transposase</fullName>
    </submittedName>
</protein>
<proteinExistence type="predicted"/>
<evidence type="ECO:0000313" key="3">
    <source>
        <dbReference type="Proteomes" id="UP000295696"/>
    </source>
</evidence>
<evidence type="ECO:0000259" key="1">
    <source>
        <dbReference type="Pfam" id="PF01609"/>
    </source>
</evidence>
<dbReference type="AlphaFoldDB" id="A0A4V2UM41"/>
<dbReference type="PANTHER" id="PTHR34631:SF3">
    <property type="entry name" value="ISSOD12 TRANSPOSASE TNPA_ISSOD12"/>
    <property type="match status" value="1"/>
</dbReference>
<dbReference type="EMBL" id="SLZU01000033">
    <property type="protein sequence ID" value="TCS54463.1"/>
    <property type="molecule type" value="Genomic_DNA"/>
</dbReference>
<feature type="domain" description="Transposase IS4-like" evidence="1">
    <location>
        <begin position="3"/>
        <end position="170"/>
    </location>
</feature>
<sequence>MEGEGEWNTRKHGGSKRRVWRKVHIGIDEKTLEIRAAEFTTNDIGDAPILPELLDQIPPGQEIASVTADGAFDTRKCHDAIAKRGAAAVIPPRKNARPWKPDTAGAIARNEALRASKRFGRTIWRRWSGYHRRSRVETKMHCVKLLGQRLAARDLDCQVAEFQIRVAVLNGFTALGIPITEAVG</sequence>
<dbReference type="GO" id="GO:0006313">
    <property type="term" value="P:DNA transposition"/>
    <property type="evidence" value="ECO:0007669"/>
    <property type="project" value="InterPro"/>
</dbReference>
<comment type="caution">
    <text evidence="2">The sequence shown here is derived from an EMBL/GenBank/DDBJ whole genome shotgun (WGS) entry which is preliminary data.</text>
</comment>
<organism evidence="2 3">
    <name type="scientific">Primorskyibacter sedentarius</name>
    <dbReference type="NCBI Taxonomy" id="745311"/>
    <lineage>
        <taxon>Bacteria</taxon>
        <taxon>Pseudomonadati</taxon>
        <taxon>Pseudomonadota</taxon>
        <taxon>Alphaproteobacteria</taxon>
        <taxon>Rhodobacterales</taxon>
        <taxon>Roseobacteraceae</taxon>
        <taxon>Primorskyibacter</taxon>
    </lineage>
</organism>
<dbReference type="GO" id="GO:0003677">
    <property type="term" value="F:DNA binding"/>
    <property type="evidence" value="ECO:0007669"/>
    <property type="project" value="InterPro"/>
</dbReference>
<evidence type="ECO:0000313" key="2">
    <source>
        <dbReference type="EMBL" id="TCS54463.1"/>
    </source>
</evidence>
<accession>A0A4V2UM41</accession>
<dbReference type="PANTHER" id="PTHR34631">
    <property type="match status" value="1"/>
</dbReference>
<dbReference type="GO" id="GO:0004803">
    <property type="term" value="F:transposase activity"/>
    <property type="evidence" value="ECO:0007669"/>
    <property type="project" value="InterPro"/>
</dbReference>